<dbReference type="EMBL" id="DXBP01000026">
    <property type="protein sequence ID" value="HIZ41630.1"/>
    <property type="molecule type" value="Genomic_DNA"/>
</dbReference>
<organism evidence="1 2">
    <name type="scientific">Candidatus Gemmiger excrementigallinarum</name>
    <dbReference type="NCBI Taxonomy" id="2838609"/>
    <lineage>
        <taxon>Bacteria</taxon>
        <taxon>Bacillati</taxon>
        <taxon>Bacillota</taxon>
        <taxon>Clostridia</taxon>
        <taxon>Eubacteriales</taxon>
        <taxon>Gemmiger</taxon>
    </lineage>
</organism>
<sequence length="128" mass="14280">MHIIEHKDRAAAKPYKDTVIFKRGGQKLRLRVHADPFAALFQMDAALDTMRKAESKIKANPADAEVQEAYGGAVLDFFAAVFGEDQTLAIVDFYKGLPGFMLRDVKRYIIGTALPKIKKLAAKQSRRA</sequence>
<protein>
    <submittedName>
        <fullName evidence="1">Uncharacterized protein</fullName>
    </submittedName>
</protein>
<name>A0A9D2J913_9FIRM</name>
<reference evidence="1" key="2">
    <citation type="submission" date="2021-04" db="EMBL/GenBank/DDBJ databases">
        <authorList>
            <person name="Gilroy R."/>
        </authorList>
    </citation>
    <scope>NUCLEOTIDE SEQUENCE</scope>
    <source>
        <strain evidence="1">ChiSxjej1B13-11774</strain>
    </source>
</reference>
<gene>
    <name evidence="1" type="ORF">H9811_03590</name>
</gene>
<dbReference type="AlphaFoldDB" id="A0A9D2J913"/>
<evidence type="ECO:0000313" key="1">
    <source>
        <dbReference type="EMBL" id="HIZ41630.1"/>
    </source>
</evidence>
<evidence type="ECO:0000313" key="2">
    <source>
        <dbReference type="Proteomes" id="UP000824048"/>
    </source>
</evidence>
<dbReference type="Proteomes" id="UP000824048">
    <property type="component" value="Unassembled WGS sequence"/>
</dbReference>
<accession>A0A9D2J913</accession>
<proteinExistence type="predicted"/>
<comment type="caution">
    <text evidence="1">The sequence shown here is derived from an EMBL/GenBank/DDBJ whole genome shotgun (WGS) entry which is preliminary data.</text>
</comment>
<reference evidence="1" key="1">
    <citation type="journal article" date="2021" name="PeerJ">
        <title>Extensive microbial diversity within the chicken gut microbiome revealed by metagenomics and culture.</title>
        <authorList>
            <person name="Gilroy R."/>
            <person name="Ravi A."/>
            <person name="Getino M."/>
            <person name="Pursley I."/>
            <person name="Horton D.L."/>
            <person name="Alikhan N.F."/>
            <person name="Baker D."/>
            <person name="Gharbi K."/>
            <person name="Hall N."/>
            <person name="Watson M."/>
            <person name="Adriaenssens E.M."/>
            <person name="Foster-Nyarko E."/>
            <person name="Jarju S."/>
            <person name="Secka A."/>
            <person name="Antonio M."/>
            <person name="Oren A."/>
            <person name="Chaudhuri R.R."/>
            <person name="La Ragione R."/>
            <person name="Hildebrand F."/>
            <person name="Pallen M.J."/>
        </authorList>
    </citation>
    <scope>NUCLEOTIDE SEQUENCE</scope>
    <source>
        <strain evidence="1">ChiSxjej1B13-11774</strain>
    </source>
</reference>